<sequence>MQSRWLSVLVMALAGASYGLVTPLAKGAVLAGIPVRLFTPWQYGLPLLIFFLVPTRTKSLPPPGQWVNAAVVGALGGATALAYYQTVRLLPAAQAVMLLFQFAWMLPLIGRALTGVKPTWMQWGAIGAVWLGTLLTLRSFRLDGMGIILGLISALAYALMLFMQGRLAPSVSIWHSARFSTAAGALVVVAAYRPWTMGFPHPLSLIIWASAIGVAGQALPLILTYLSAPRLGPTLTAVLASSELPVAVALSSLFFRESAGWPIWTGIFLILAGIAWGAWGSA</sequence>
<reference evidence="4 5" key="1">
    <citation type="submission" date="2020-04" db="EMBL/GenBank/DDBJ databases">
        <authorList>
            <person name="Zhang R."/>
            <person name="Schippers A."/>
        </authorList>
    </citation>
    <scope>NUCLEOTIDE SEQUENCE [LARGE SCALE GENOMIC DNA]</scope>
    <source>
        <strain evidence="4 5">DSM 109850</strain>
    </source>
</reference>
<feature type="transmembrane region" description="Helical" evidence="2">
    <location>
        <begin position="37"/>
        <end position="54"/>
    </location>
</feature>
<feature type="transmembrane region" description="Helical" evidence="2">
    <location>
        <begin position="120"/>
        <end position="138"/>
    </location>
</feature>
<keyword evidence="2" id="KW-1133">Transmembrane helix</keyword>
<keyword evidence="2" id="KW-0812">Transmembrane</keyword>
<keyword evidence="2" id="KW-0472">Membrane</keyword>
<feature type="transmembrane region" description="Helical" evidence="2">
    <location>
        <begin position="205"/>
        <end position="228"/>
    </location>
</feature>
<name>A0A7Y0Q1R7_9FIRM</name>
<evidence type="ECO:0000256" key="1">
    <source>
        <dbReference type="ARBA" id="ARBA00007362"/>
    </source>
</evidence>
<organism evidence="4 5">
    <name type="scientific">Sulfobacillus harzensis</name>
    <dbReference type="NCBI Taxonomy" id="2729629"/>
    <lineage>
        <taxon>Bacteria</taxon>
        <taxon>Bacillati</taxon>
        <taxon>Bacillota</taxon>
        <taxon>Clostridia</taxon>
        <taxon>Eubacteriales</taxon>
        <taxon>Clostridiales Family XVII. Incertae Sedis</taxon>
        <taxon>Sulfobacillus</taxon>
    </lineage>
</organism>
<feature type="transmembrane region" description="Helical" evidence="2">
    <location>
        <begin position="144"/>
        <end position="163"/>
    </location>
</feature>
<protein>
    <submittedName>
        <fullName evidence="4">DMT family transporter</fullName>
    </submittedName>
</protein>
<feature type="transmembrane region" description="Helical" evidence="2">
    <location>
        <begin position="261"/>
        <end position="279"/>
    </location>
</feature>
<gene>
    <name evidence="4" type="ORF">HIJ39_01950</name>
</gene>
<dbReference type="SUPFAM" id="SSF103481">
    <property type="entry name" value="Multidrug resistance efflux transporter EmrE"/>
    <property type="match status" value="2"/>
</dbReference>
<dbReference type="EMBL" id="JABBVZ010000004">
    <property type="protein sequence ID" value="NMP21121.1"/>
    <property type="molecule type" value="Genomic_DNA"/>
</dbReference>
<dbReference type="InterPro" id="IPR037185">
    <property type="entry name" value="EmrE-like"/>
</dbReference>
<proteinExistence type="inferred from homology"/>
<accession>A0A7Y0Q1R7</accession>
<feature type="transmembrane region" description="Helical" evidence="2">
    <location>
        <begin position="66"/>
        <end position="84"/>
    </location>
</feature>
<comment type="caution">
    <text evidence="4">The sequence shown here is derived from an EMBL/GenBank/DDBJ whole genome shotgun (WGS) entry which is preliminary data.</text>
</comment>
<dbReference type="GO" id="GO:0016020">
    <property type="term" value="C:membrane"/>
    <property type="evidence" value="ECO:0007669"/>
    <property type="project" value="InterPro"/>
</dbReference>
<comment type="similarity">
    <text evidence="1">Belongs to the EamA transporter family.</text>
</comment>
<dbReference type="Pfam" id="PF00892">
    <property type="entry name" value="EamA"/>
    <property type="match status" value="2"/>
</dbReference>
<feature type="domain" description="EamA" evidence="3">
    <location>
        <begin position="145"/>
        <end position="275"/>
    </location>
</feature>
<dbReference type="InterPro" id="IPR000620">
    <property type="entry name" value="EamA_dom"/>
</dbReference>
<dbReference type="Proteomes" id="UP000533476">
    <property type="component" value="Unassembled WGS sequence"/>
</dbReference>
<evidence type="ECO:0000313" key="4">
    <source>
        <dbReference type="EMBL" id="NMP21121.1"/>
    </source>
</evidence>
<feature type="transmembrane region" description="Helical" evidence="2">
    <location>
        <begin position="175"/>
        <end position="193"/>
    </location>
</feature>
<keyword evidence="5" id="KW-1185">Reference proteome</keyword>
<dbReference type="RefSeq" id="WP_169096145.1">
    <property type="nucleotide sequence ID" value="NZ_JABBVZ010000004.1"/>
</dbReference>
<evidence type="ECO:0000313" key="5">
    <source>
        <dbReference type="Proteomes" id="UP000533476"/>
    </source>
</evidence>
<evidence type="ECO:0000256" key="2">
    <source>
        <dbReference type="SAM" id="Phobius"/>
    </source>
</evidence>
<feature type="domain" description="EamA" evidence="3">
    <location>
        <begin position="7"/>
        <end position="137"/>
    </location>
</feature>
<dbReference type="AlphaFoldDB" id="A0A7Y0Q1R7"/>
<evidence type="ECO:0000259" key="3">
    <source>
        <dbReference type="Pfam" id="PF00892"/>
    </source>
</evidence>